<dbReference type="Gene3D" id="6.10.250.730">
    <property type="match status" value="1"/>
</dbReference>
<proteinExistence type="predicted"/>
<dbReference type="Pfam" id="PF06169">
    <property type="entry name" value="DUF982"/>
    <property type="match status" value="1"/>
</dbReference>
<dbReference type="Proteomes" id="UP000483035">
    <property type="component" value="Unassembled WGS sequence"/>
</dbReference>
<accession>A0A6L9UMD6</accession>
<reference evidence="1 2" key="1">
    <citation type="submission" date="2019-12" db="EMBL/GenBank/DDBJ databases">
        <title>Rhizobium genotypes associated with high levels of biological nitrogen fixation by grain legumes in a temperate-maritime cropping system.</title>
        <authorList>
            <person name="Maluk M."/>
            <person name="Francesc Ferrando Molina F."/>
            <person name="Lopez Del Egido L."/>
            <person name="Lafos M."/>
            <person name="Langarica-Fuentes A."/>
            <person name="Gebre Yohannes G."/>
            <person name="Young M.W."/>
            <person name="Martin P."/>
            <person name="Gantlett R."/>
            <person name="Kenicer G."/>
            <person name="Hawes C."/>
            <person name="Begg G.S."/>
            <person name="Quilliam R.S."/>
            <person name="Squire G.R."/>
            <person name="Poole P.S."/>
            <person name="Young P.W."/>
            <person name="Iannetta P.M."/>
            <person name="James E.K."/>
        </authorList>
    </citation>
    <scope>NUCLEOTIDE SEQUENCE [LARGE SCALE GENOMIC DNA]</scope>
    <source>
        <strain evidence="1 2">JHI1118</strain>
    </source>
</reference>
<dbReference type="RefSeq" id="WP_163994930.1">
    <property type="nucleotide sequence ID" value="NZ_WUEY01000050.1"/>
</dbReference>
<protein>
    <submittedName>
        <fullName evidence="1">DUF982 domain-containing protein</fullName>
    </submittedName>
</protein>
<evidence type="ECO:0000313" key="1">
    <source>
        <dbReference type="EMBL" id="NEI75000.1"/>
    </source>
</evidence>
<evidence type="ECO:0000313" key="2">
    <source>
        <dbReference type="Proteomes" id="UP000483035"/>
    </source>
</evidence>
<organism evidence="1 2">
    <name type="scientific">Rhizobium lusitanum</name>
    <dbReference type="NCBI Taxonomy" id="293958"/>
    <lineage>
        <taxon>Bacteria</taxon>
        <taxon>Pseudomonadati</taxon>
        <taxon>Pseudomonadota</taxon>
        <taxon>Alphaproteobacteria</taxon>
        <taxon>Hyphomicrobiales</taxon>
        <taxon>Rhizobiaceae</taxon>
        <taxon>Rhizobium/Agrobacterium group</taxon>
        <taxon>Rhizobium</taxon>
    </lineage>
</organism>
<name>A0A6L9UMD6_9HYPH</name>
<dbReference type="AlphaFoldDB" id="A0A6L9UMD6"/>
<dbReference type="EMBL" id="WUEY01000050">
    <property type="protein sequence ID" value="NEI75000.1"/>
    <property type="molecule type" value="Genomic_DNA"/>
</dbReference>
<dbReference type="InterPro" id="IPR010385">
    <property type="entry name" value="DUF982"/>
</dbReference>
<sequence length="114" mass="13047">MQSDFWSRTVTIEISSHEKAKINNVRQAAEFLLKSWRGPKDDLYKQAVIQCTHAIKGEAPADAALLHFLVAAKQSKARIELSEDWSKPDEFVSGLWRECERILRTSIDERSTDT</sequence>
<comment type="caution">
    <text evidence="1">The sequence shown here is derived from an EMBL/GenBank/DDBJ whole genome shotgun (WGS) entry which is preliminary data.</text>
</comment>
<gene>
    <name evidence="1" type="ORF">GR212_36330</name>
</gene>